<feature type="non-terminal residue" evidence="1">
    <location>
        <position position="1"/>
    </location>
</feature>
<sequence length="92" mass="9373">FKDNDINILAPDGKLLGSAAATRQNLMYQDLPVNAGGTIDLAASIITAQGGKDLGARHDGWQVSAFHKQKGVAGVVNNLGVQYGVGPGTGIG</sequence>
<dbReference type="AlphaFoldDB" id="A0A1X2KGK1"/>
<dbReference type="InterPro" id="IPR036998">
    <property type="entry name" value="Porin_LamB_sf"/>
</dbReference>
<dbReference type="Proteomes" id="UP000242320">
    <property type="component" value="Unassembled WGS sequence"/>
</dbReference>
<dbReference type="GO" id="GO:0015288">
    <property type="term" value="F:porin activity"/>
    <property type="evidence" value="ECO:0007669"/>
    <property type="project" value="InterPro"/>
</dbReference>
<feature type="non-terminal residue" evidence="1">
    <location>
        <position position="92"/>
    </location>
</feature>
<dbReference type="Gene3D" id="2.40.170.10">
    <property type="entry name" value="Porin, LamB type"/>
    <property type="match status" value="1"/>
</dbReference>
<proteinExistence type="predicted"/>
<dbReference type="EMBL" id="NCXM01000120">
    <property type="protein sequence ID" value="OSC17483.1"/>
    <property type="molecule type" value="Genomic_DNA"/>
</dbReference>
<evidence type="ECO:0000313" key="1">
    <source>
        <dbReference type="EMBL" id="OSC17483.1"/>
    </source>
</evidence>
<dbReference type="Pfam" id="PF02264">
    <property type="entry name" value="LamB"/>
    <property type="match status" value="1"/>
</dbReference>
<accession>A0A1X2KGK1</accession>
<dbReference type="InterPro" id="IPR003192">
    <property type="entry name" value="Porin_LamB"/>
</dbReference>
<dbReference type="GO" id="GO:0034219">
    <property type="term" value="P:carbohydrate transmembrane transport"/>
    <property type="evidence" value="ECO:0007669"/>
    <property type="project" value="InterPro"/>
</dbReference>
<organism evidence="1 2">
    <name type="scientific">Mycolicibacterium vulneris</name>
    <dbReference type="NCBI Taxonomy" id="547163"/>
    <lineage>
        <taxon>Bacteria</taxon>
        <taxon>Bacillati</taxon>
        <taxon>Actinomycetota</taxon>
        <taxon>Actinomycetes</taxon>
        <taxon>Mycobacteriales</taxon>
        <taxon>Mycobacteriaceae</taxon>
        <taxon>Mycolicibacterium</taxon>
    </lineage>
</organism>
<protein>
    <submittedName>
        <fullName evidence="1">Porin</fullName>
    </submittedName>
</protein>
<comment type="caution">
    <text evidence="1">The sequence shown here is derived from an EMBL/GenBank/DDBJ whole genome shotgun (WGS) entry which is preliminary data.</text>
</comment>
<name>A0A1X2KGK1_9MYCO</name>
<evidence type="ECO:0000313" key="2">
    <source>
        <dbReference type="Proteomes" id="UP000242320"/>
    </source>
</evidence>
<dbReference type="SUPFAM" id="SSF56935">
    <property type="entry name" value="Porins"/>
    <property type="match status" value="1"/>
</dbReference>
<reference evidence="1 2" key="1">
    <citation type="submission" date="2017-04" db="EMBL/GenBank/DDBJ databases">
        <title>The new phylogeny of genus Mycobacterium.</title>
        <authorList>
            <person name="Tortoli E."/>
            <person name="Trovato A."/>
            <person name="Cirillo D.M."/>
        </authorList>
    </citation>
    <scope>NUCLEOTIDE SEQUENCE [LARGE SCALE GENOMIC DNA]</scope>
    <source>
        <strain evidence="1 2">DSM 45247</strain>
    </source>
</reference>
<dbReference type="GO" id="GO:0016020">
    <property type="term" value="C:membrane"/>
    <property type="evidence" value="ECO:0007669"/>
    <property type="project" value="InterPro"/>
</dbReference>
<dbReference type="RefSeq" id="WP_165762739.1">
    <property type="nucleotide sequence ID" value="NZ_NCXM01000120.1"/>
</dbReference>
<keyword evidence="2" id="KW-1185">Reference proteome</keyword>
<gene>
    <name evidence="1" type="ORF">B8W69_29625</name>
</gene>